<evidence type="ECO:0000259" key="2">
    <source>
        <dbReference type="Pfam" id="PF00582"/>
    </source>
</evidence>
<dbReference type="Gene3D" id="3.40.50.12370">
    <property type="match status" value="1"/>
</dbReference>
<dbReference type="InterPro" id="IPR006016">
    <property type="entry name" value="UspA"/>
</dbReference>
<evidence type="ECO:0000256" key="1">
    <source>
        <dbReference type="ARBA" id="ARBA00008791"/>
    </source>
</evidence>
<dbReference type="SUPFAM" id="SSF110849">
    <property type="entry name" value="ParB/Sulfiredoxin"/>
    <property type="match status" value="1"/>
</dbReference>
<dbReference type="Pfam" id="PF00582">
    <property type="entry name" value="Usp"/>
    <property type="match status" value="1"/>
</dbReference>
<dbReference type="Gene3D" id="3.90.1530.10">
    <property type="entry name" value="Conserved hypothetical protein from pyrococcus furiosus pfu- 392566-001, ParB domain"/>
    <property type="match status" value="1"/>
</dbReference>
<dbReference type="InterPro" id="IPR051688">
    <property type="entry name" value="USP_A"/>
</dbReference>
<protein>
    <submittedName>
        <fullName evidence="3">UspA domain protein</fullName>
    </submittedName>
</protein>
<evidence type="ECO:0000313" key="4">
    <source>
        <dbReference type="Proteomes" id="UP000002008"/>
    </source>
</evidence>
<name>A9WAJ6_CHLAA</name>
<evidence type="ECO:0000313" key="3">
    <source>
        <dbReference type="EMBL" id="ABY36786.1"/>
    </source>
</evidence>
<proteinExistence type="inferred from homology"/>
<sequence length="605" mass="68587">MRLDDRLGAQPHSFYVLNKRHPVAPATFYGIVSPAMEESTNGRIVAALHDFQRLRWRADIEHLLARLQGRSDDLLPFEEVRQRVHAKLAGERQLREIPLNAIVGSVGRYHDFNRSFLPRRDDNWQRWSRVMAAVDSLHGWPPIEVYQIGDAYFVIDGNHRVSVARQMGMNHIQAYVVPLKARAPVDPSMTLEEIIIAGEYADFLEATRLDELRPGCDLRVTVAGQYDKLRQQIEHIQQRLTTADHTPSLSEAACVWYDQVYRPIAELIHERGLLRDFPQRSTTDLYLWLCDHRDELSKQLGWDISLTQAIEDLTEAPGRAEQLLDRMIPDNLEPAVPAGVWRRNRTLDPASWLFREVLVPVNGTPDGWQVLEQILAWAQREPIRPLGIHVVRSVNQRNSAAAQAVAREFIERCAAAGVHGECAIDVGTIDRIIRERTRLVDLVAIQVNHPPGRSPLARLTSGLRTILRCSVRPVLTVPRAVEHVERLLLAYDGSRKAEEALYLATYLAARWQLSLNVVTVLEGKAEAEQVRLRAFRYLERYNIAAGYILERGEPAAAIIHAAEQTRSDLVVMGGYGHRDPLSDLVIGSTTEALLRSRRLPTIICQ</sequence>
<organism evidence="3 4">
    <name type="scientific">Chloroflexus aurantiacus (strain ATCC 29366 / DSM 635 / J-10-fl)</name>
    <dbReference type="NCBI Taxonomy" id="324602"/>
    <lineage>
        <taxon>Bacteria</taxon>
        <taxon>Bacillati</taxon>
        <taxon>Chloroflexota</taxon>
        <taxon>Chloroflexia</taxon>
        <taxon>Chloroflexales</taxon>
        <taxon>Chloroflexineae</taxon>
        <taxon>Chloroflexaceae</taxon>
        <taxon>Chloroflexus</taxon>
    </lineage>
</organism>
<dbReference type="EnsemblBacteria" id="ABY36786">
    <property type="protein sequence ID" value="ABY36786"/>
    <property type="gene ID" value="Caur_3602"/>
</dbReference>
<dbReference type="KEGG" id="cau:Caur_3602"/>
<dbReference type="AlphaFoldDB" id="A9WAJ6"/>
<dbReference type="InParanoid" id="A9WAJ6"/>
<dbReference type="HOGENOM" id="CLU_388661_0_0_0"/>
<accession>A9WAJ6</accession>
<dbReference type="InterPro" id="IPR006015">
    <property type="entry name" value="Universal_stress_UspA"/>
</dbReference>
<reference evidence="4" key="1">
    <citation type="journal article" date="2011" name="BMC Genomics">
        <title>Complete genome sequence of the filamentous anoxygenic phototrophic bacterium Chloroflexus aurantiacus.</title>
        <authorList>
            <person name="Tang K.H."/>
            <person name="Barry K."/>
            <person name="Chertkov O."/>
            <person name="Dalin E."/>
            <person name="Han C.S."/>
            <person name="Hauser L.J."/>
            <person name="Honchak B.M."/>
            <person name="Karbach L.E."/>
            <person name="Land M.L."/>
            <person name="Lapidus A."/>
            <person name="Larimer F.W."/>
            <person name="Mikhailova N."/>
            <person name="Pitluck S."/>
            <person name="Pierson B.K."/>
            <person name="Blankenship R.E."/>
        </authorList>
    </citation>
    <scope>NUCLEOTIDE SEQUENCE [LARGE SCALE GENOMIC DNA]</scope>
    <source>
        <strain evidence="4">ATCC 29366 / DSM 635 / J-10-fl</strain>
    </source>
</reference>
<dbReference type="SUPFAM" id="SSF52402">
    <property type="entry name" value="Adenine nucleotide alpha hydrolases-like"/>
    <property type="match status" value="2"/>
</dbReference>
<dbReference type="InterPro" id="IPR036086">
    <property type="entry name" value="ParB/Sulfiredoxin_sf"/>
</dbReference>
<dbReference type="PATRIC" id="fig|324602.8.peg.4055"/>
<gene>
    <name evidence="3" type="ordered locus">Caur_3602</name>
</gene>
<comment type="similarity">
    <text evidence="1">Belongs to the universal stress protein A family.</text>
</comment>
<dbReference type="PRINTS" id="PR01438">
    <property type="entry name" value="UNVRSLSTRESS"/>
</dbReference>
<dbReference type="STRING" id="324602.Caur_3602"/>
<dbReference type="PANTHER" id="PTHR43010">
    <property type="entry name" value="UNIVERSAL STRESS PROTEIN SLR1230"/>
    <property type="match status" value="1"/>
</dbReference>
<keyword evidence="4" id="KW-1185">Reference proteome</keyword>
<dbReference type="Proteomes" id="UP000002008">
    <property type="component" value="Chromosome"/>
</dbReference>
<feature type="domain" description="UspA" evidence="2">
    <location>
        <begin position="485"/>
        <end position="603"/>
    </location>
</feature>
<dbReference type="eggNOG" id="COG0589">
    <property type="taxonomic scope" value="Bacteria"/>
</dbReference>
<dbReference type="EMBL" id="CP000909">
    <property type="protein sequence ID" value="ABY36786.1"/>
    <property type="molecule type" value="Genomic_DNA"/>
</dbReference>
<dbReference type="CDD" id="cd00293">
    <property type="entry name" value="USP-like"/>
    <property type="match status" value="1"/>
</dbReference>
<dbReference type="PANTHER" id="PTHR43010:SF1">
    <property type="entry name" value="USPA DOMAIN-CONTAINING PROTEIN"/>
    <property type="match status" value="1"/>
</dbReference>